<keyword evidence="2" id="KW-1185">Reference proteome</keyword>
<name>A0A4C1TQ91_EUMVA</name>
<accession>A0A4C1TQ91</accession>
<dbReference type="Proteomes" id="UP000299102">
    <property type="component" value="Unassembled WGS sequence"/>
</dbReference>
<sequence length="93" mass="10270">MTSVLLIYYSVQRKELHIRYAIDRSEKSCKAAAWRRAICGAADGTAAIIIRVCACISAVWNIAEVGGRDERVKSGIARARRWDSGKFQVGLQG</sequence>
<reference evidence="1 2" key="1">
    <citation type="journal article" date="2019" name="Commun. Biol.">
        <title>The bagworm genome reveals a unique fibroin gene that provides high tensile strength.</title>
        <authorList>
            <person name="Kono N."/>
            <person name="Nakamura H."/>
            <person name="Ohtoshi R."/>
            <person name="Tomita M."/>
            <person name="Numata K."/>
            <person name="Arakawa K."/>
        </authorList>
    </citation>
    <scope>NUCLEOTIDE SEQUENCE [LARGE SCALE GENOMIC DNA]</scope>
</reference>
<proteinExistence type="predicted"/>
<organism evidence="1 2">
    <name type="scientific">Eumeta variegata</name>
    <name type="common">Bagworm moth</name>
    <name type="synonym">Eumeta japonica</name>
    <dbReference type="NCBI Taxonomy" id="151549"/>
    <lineage>
        <taxon>Eukaryota</taxon>
        <taxon>Metazoa</taxon>
        <taxon>Ecdysozoa</taxon>
        <taxon>Arthropoda</taxon>
        <taxon>Hexapoda</taxon>
        <taxon>Insecta</taxon>
        <taxon>Pterygota</taxon>
        <taxon>Neoptera</taxon>
        <taxon>Endopterygota</taxon>
        <taxon>Lepidoptera</taxon>
        <taxon>Glossata</taxon>
        <taxon>Ditrysia</taxon>
        <taxon>Tineoidea</taxon>
        <taxon>Psychidae</taxon>
        <taxon>Oiketicinae</taxon>
        <taxon>Eumeta</taxon>
    </lineage>
</organism>
<protein>
    <submittedName>
        <fullName evidence="1">Uncharacterized protein</fullName>
    </submittedName>
</protein>
<comment type="caution">
    <text evidence="1">The sequence shown here is derived from an EMBL/GenBank/DDBJ whole genome shotgun (WGS) entry which is preliminary data.</text>
</comment>
<gene>
    <name evidence="1" type="ORF">EVAR_9840_1</name>
</gene>
<dbReference type="AlphaFoldDB" id="A0A4C1TQ91"/>
<evidence type="ECO:0000313" key="2">
    <source>
        <dbReference type="Proteomes" id="UP000299102"/>
    </source>
</evidence>
<evidence type="ECO:0000313" key="1">
    <source>
        <dbReference type="EMBL" id="GBP16118.1"/>
    </source>
</evidence>
<dbReference type="EMBL" id="BGZK01000077">
    <property type="protein sequence ID" value="GBP16118.1"/>
    <property type="molecule type" value="Genomic_DNA"/>
</dbReference>